<protein>
    <submittedName>
        <fullName evidence="1">Uncharacterized protein</fullName>
    </submittedName>
</protein>
<proteinExistence type="predicted"/>
<dbReference type="EMBL" id="JABSTR010000011">
    <property type="protein sequence ID" value="KAH9381975.1"/>
    <property type="molecule type" value="Genomic_DNA"/>
</dbReference>
<name>A0A9J6H5B7_HAELO</name>
<reference evidence="1 2" key="1">
    <citation type="journal article" date="2020" name="Cell">
        <title>Large-Scale Comparative Analyses of Tick Genomes Elucidate Their Genetic Diversity and Vector Capacities.</title>
        <authorList>
            <consortium name="Tick Genome and Microbiome Consortium (TIGMIC)"/>
            <person name="Jia N."/>
            <person name="Wang J."/>
            <person name="Shi W."/>
            <person name="Du L."/>
            <person name="Sun Y."/>
            <person name="Zhan W."/>
            <person name="Jiang J.F."/>
            <person name="Wang Q."/>
            <person name="Zhang B."/>
            <person name="Ji P."/>
            <person name="Bell-Sakyi L."/>
            <person name="Cui X.M."/>
            <person name="Yuan T.T."/>
            <person name="Jiang B.G."/>
            <person name="Yang W.F."/>
            <person name="Lam T.T."/>
            <person name="Chang Q.C."/>
            <person name="Ding S.J."/>
            <person name="Wang X.J."/>
            <person name="Zhu J.G."/>
            <person name="Ruan X.D."/>
            <person name="Zhao L."/>
            <person name="Wei J.T."/>
            <person name="Ye R.Z."/>
            <person name="Que T.C."/>
            <person name="Du C.H."/>
            <person name="Zhou Y.H."/>
            <person name="Cheng J.X."/>
            <person name="Dai P.F."/>
            <person name="Guo W.B."/>
            <person name="Han X.H."/>
            <person name="Huang E.J."/>
            <person name="Li L.F."/>
            <person name="Wei W."/>
            <person name="Gao Y.C."/>
            <person name="Liu J.Z."/>
            <person name="Shao H.Z."/>
            <person name="Wang X."/>
            <person name="Wang C.C."/>
            <person name="Yang T.C."/>
            <person name="Huo Q.B."/>
            <person name="Li W."/>
            <person name="Chen H.Y."/>
            <person name="Chen S.E."/>
            <person name="Zhou L.G."/>
            <person name="Ni X.B."/>
            <person name="Tian J.H."/>
            <person name="Sheng Y."/>
            <person name="Liu T."/>
            <person name="Pan Y.S."/>
            <person name="Xia L.Y."/>
            <person name="Li J."/>
            <person name="Zhao F."/>
            <person name="Cao W.C."/>
        </authorList>
    </citation>
    <scope>NUCLEOTIDE SEQUENCE [LARGE SCALE GENOMIC DNA]</scope>
    <source>
        <strain evidence="1">HaeL-2018</strain>
    </source>
</reference>
<dbReference type="AlphaFoldDB" id="A0A9J6H5B7"/>
<organism evidence="1 2">
    <name type="scientific">Haemaphysalis longicornis</name>
    <name type="common">Bush tick</name>
    <dbReference type="NCBI Taxonomy" id="44386"/>
    <lineage>
        <taxon>Eukaryota</taxon>
        <taxon>Metazoa</taxon>
        <taxon>Ecdysozoa</taxon>
        <taxon>Arthropoda</taxon>
        <taxon>Chelicerata</taxon>
        <taxon>Arachnida</taxon>
        <taxon>Acari</taxon>
        <taxon>Parasitiformes</taxon>
        <taxon>Ixodida</taxon>
        <taxon>Ixodoidea</taxon>
        <taxon>Ixodidae</taxon>
        <taxon>Haemaphysalinae</taxon>
        <taxon>Haemaphysalis</taxon>
    </lineage>
</organism>
<dbReference type="Proteomes" id="UP000821853">
    <property type="component" value="Chromosome 9"/>
</dbReference>
<keyword evidence="2" id="KW-1185">Reference proteome</keyword>
<dbReference type="VEuPathDB" id="VectorBase:HLOH_041306"/>
<sequence>MKELHEEVHERLEKTTFDGIQQMQRRFGLRSAGHYSETLRAGVSRPCVSYKQHPDQKWVSPSNSCIPSLLGSNWKFKLFSVTVPVPPMS</sequence>
<comment type="caution">
    <text evidence="1">The sequence shown here is derived from an EMBL/GenBank/DDBJ whole genome shotgun (WGS) entry which is preliminary data.</text>
</comment>
<evidence type="ECO:0000313" key="1">
    <source>
        <dbReference type="EMBL" id="KAH9381975.1"/>
    </source>
</evidence>
<accession>A0A9J6H5B7</accession>
<evidence type="ECO:0000313" key="2">
    <source>
        <dbReference type="Proteomes" id="UP000821853"/>
    </source>
</evidence>
<gene>
    <name evidence="1" type="ORF">HPB48_021017</name>
</gene>